<name>A0A2R6WC28_MARPO</name>
<keyword evidence="4 8" id="KW-0808">Transferase</keyword>
<keyword evidence="5" id="KW-0812">Transmembrane</keyword>
<evidence type="ECO:0000256" key="8">
    <source>
        <dbReference type="RuleBase" id="RU366017"/>
    </source>
</evidence>
<keyword evidence="11" id="KW-1185">Reference proteome</keyword>
<dbReference type="Gramene" id="Mp4g09490.1">
    <property type="protein sequence ID" value="Mp4g09490.1.cds"/>
    <property type="gene ID" value="Mp4g09490"/>
</dbReference>
<keyword evidence="6" id="KW-1133">Transmembrane helix</keyword>
<dbReference type="Proteomes" id="UP000244005">
    <property type="component" value="Unassembled WGS sequence"/>
</dbReference>
<dbReference type="EC" id="2.4.1.-" evidence="8"/>
<evidence type="ECO:0000256" key="1">
    <source>
        <dbReference type="ARBA" id="ARBA00004167"/>
    </source>
</evidence>
<evidence type="ECO:0000256" key="3">
    <source>
        <dbReference type="ARBA" id="ARBA00022676"/>
    </source>
</evidence>
<evidence type="ECO:0000256" key="6">
    <source>
        <dbReference type="ARBA" id="ARBA00022989"/>
    </source>
</evidence>
<dbReference type="GO" id="GO:0016020">
    <property type="term" value="C:membrane"/>
    <property type="evidence" value="ECO:0007669"/>
    <property type="project" value="UniProtKB-SubCell"/>
</dbReference>
<keyword evidence="9" id="KW-0732">Signal</keyword>
<evidence type="ECO:0000313" key="10">
    <source>
        <dbReference type="EMBL" id="PTQ31412.1"/>
    </source>
</evidence>
<accession>A0A2R6WC28</accession>
<keyword evidence="7" id="KW-0472">Membrane</keyword>
<evidence type="ECO:0000256" key="2">
    <source>
        <dbReference type="ARBA" id="ARBA00007647"/>
    </source>
</evidence>
<organism evidence="10 11">
    <name type="scientific">Marchantia polymorpha</name>
    <name type="common">Common liverwort</name>
    <name type="synonym">Marchantia aquatica</name>
    <dbReference type="NCBI Taxonomy" id="3197"/>
    <lineage>
        <taxon>Eukaryota</taxon>
        <taxon>Viridiplantae</taxon>
        <taxon>Streptophyta</taxon>
        <taxon>Embryophyta</taxon>
        <taxon>Marchantiophyta</taxon>
        <taxon>Marchantiopsida</taxon>
        <taxon>Marchantiidae</taxon>
        <taxon>Marchantiales</taxon>
        <taxon>Marchantiaceae</taxon>
        <taxon>Marchantia</taxon>
    </lineage>
</organism>
<comment type="similarity">
    <text evidence="2 8">Belongs to the glycosyltransferase 92 family.</text>
</comment>
<protein>
    <recommendedName>
        <fullName evidence="8">Glycosyltransferase family 92 protein</fullName>
        <ecNumber evidence="8">2.4.1.-</ecNumber>
    </recommendedName>
</protein>
<reference evidence="11" key="1">
    <citation type="journal article" date="2017" name="Cell">
        <title>Insights into land plant evolution garnered from the Marchantia polymorpha genome.</title>
        <authorList>
            <person name="Bowman J.L."/>
            <person name="Kohchi T."/>
            <person name="Yamato K.T."/>
            <person name="Jenkins J."/>
            <person name="Shu S."/>
            <person name="Ishizaki K."/>
            <person name="Yamaoka S."/>
            <person name="Nishihama R."/>
            <person name="Nakamura Y."/>
            <person name="Berger F."/>
            <person name="Adam C."/>
            <person name="Aki S.S."/>
            <person name="Althoff F."/>
            <person name="Araki T."/>
            <person name="Arteaga-Vazquez M.A."/>
            <person name="Balasubrmanian S."/>
            <person name="Barry K."/>
            <person name="Bauer D."/>
            <person name="Boehm C.R."/>
            <person name="Briginshaw L."/>
            <person name="Caballero-Perez J."/>
            <person name="Catarino B."/>
            <person name="Chen F."/>
            <person name="Chiyoda S."/>
            <person name="Chovatia M."/>
            <person name="Davies K.M."/>
            <person name="Delmans M."/>
            <person name="Demura T."/>
            <person name="Dierschke T."/>
            <person name="Dolan L."/>
            <person name="Dorantes-Acosta A.E."/>
            <person name="Eklund D.M."/>
            <person name="Florent S.N."/>
            <person name="Flores-Sandoval E."/>
            <person name="Fujiyama A."/>
            <person name="Fukuzawa H."/>
            <person name="Galik B."/>
            <person name="Grimanelli D."/>
            <person name="Grimwood J."/>
            <person name="Grossniklaus U."/>
            <person name="Hamada T."/>
            <person name="Haseloff J."/>
            <person name="Hetherington A.J."/>
            <person name="Higo A."/>
            <person name="Hirakawa Y."/>
            <person name="Hundley H.N."/>
            <person name="Ikeda Y."/>
            <person name="Inoue K."/>
            <person name="Inoue S.I."/>
            <person name="Ishida S."/>
            <person name="Jia Q."/>
            <person name="Kakita M."/>
            <person name="Kanazawa T."/>
            <person name="Kawai Y."/>
            <person name="Kawashima T."/>
            <person name="Kennedy M."/>
            <person name="Kinose K."/>
            <person name="Kinoshita T."/>
            <person name="Kohara Y."/>
            <person name="Koide E."/>
            <person name="Komatsu K."/>
            <person name="Kopischke S."/>
            <person name="Kubo M."/>
            <person name="Kyozuka J."/>
            <person name="Lagercrantz U."/>
            <person name="Lin S.S."/>
            <person name="Lindquist E."/>
            <person name="Lipzen A.M."/>
            <person name="Lu C.W."/>
            <person name="De Luna E."/>
            <person name="Martienssen R.A."/>
            <person name="Minamino N."/>
            <person name="Mizutani M."/>
            <person name="Mizutani M."/>
            <person name="Mochizuki N."/>
            <person name="Monte I."/>
            <person name="Mosher R."/>
            <person name="Nagasaki H."/>
            <person name="Nakagami H."/>
            <person name="Naramoto S."/>
            <person name="Nishitani K."/>
            <person name="Ohtani M."/>
            <person name="Okamoto T."/>
            <person name="Okumura M."/>
            <person name="Phillips J."/>
            <person name="Pollak B."/>
            <person name="Reinders A."/>
            <person name="Rovekamp M."/>
            <person name="Sano R."/>
            <person name="Sawa S."/>
            <person name="Schmid M.W."/>
            <person name="Shirakawa M."/>
            <person name="Solano R."/>
            <person name="Spunde A."/>
            <person name="Suetsugu N."/>
            <person name="Sugano S."/>
            <person name="Sugiyama A."/>
            <person name="Sun R."/>
            <person name="Suzuki Y."/>
            <person name="Takenaka M."/>
            <person name="Takezawa D."/>
            <person name="Tomogane H."/>
            <person name="Tsuzuki M."/>
            <person name="Ueda T."/>
            <person name="Umeda M."/>
            <person name="Ward J.M."/>
            <person name="Watanabe Y."/>
            <person name="Yazaki K."/>
            <person name="Yokoyama R."/>
            <person name="Yoshitake Y."/>
            <person name="Yotsui I."/>
            <person name="Zachgo S."/>
            <person name="Schmutz J."/>
        </authorList>
    </citation>
    <scope>NUCLEOTIDE SEQUENCE [LARGE SCALE GENOMIC DNA]</scope>
    <source>
        <strain evidence="11">Tak-1</strain>
    </source>
</reference>
<evidence type="ECO:0000256" key="9">
    <source>
        <dbReference type="SAM" id="SignalP"/>
    </source>
</evidence>
<feature type="signal peptide" evidence="9">
    <location>
        <begin position="1"/>
        <end position="17"/>
    </location>
</feature>
<feature type="chain" id="PRO_5015308133" description="Glycosyltransferase family 92 protein" evidence="9">
    <location>
        <begin position="18"/>
        <end position="498"/>
    </location>
</feature>
<dbReference type="PANTHER" id="PTHR21461">
    <property type="entry name" value="GLYCOSYLTRANSFERASE FAMILY 92 PROTEIN"/>
    <property type="match status" value="1"/>
</dbReference>
<dbReference type="Pfam" id="PF01697">
    <property type="entry name" value="Glyco_transf_92"/>
    <property type="match status" value="1"/>
</dbReference>
<dbReference type="EMBL" id="KZ772784">
    <property type="protein sequence ID" value="PTQ31412.1"/>
    <property type="molecule type" value="Genomic_DNA"/>
</dbReference>
<proteinExistence type="inferred from homology"/>
<dbReference type="OrthoDB" id="2526284at2759"/>
<dbReference type="PANTHER" id="PTHR21461:SF89">
    <property type="entry name" value="GLYCOSYLTRANSFERASE FAMILY 92 PROTEIN"/>
    <property type="match status" value="1"/>
</dbReference>
<dbReference type="AlphaFoldDB" id="A0A2R6WC28"/>
<dbReference type="GO" id="GO:0016757">
    <property type="term" value="F:glycosyltransferase activity"/>
    <property type="evidence" value="ECO:0000318"/>
    <property type="project" value="GO_Central"/>
</dbReference>
<gene>
    <name evidence="10" type="ORF">MARPO_0112s0054</name>
</gene>
<evidence type="ECO:0000256" key="5">
    <source>
        <dbReference type="ARBA" id="ARBA00022692"/>
    </source>
</evidence>
<dbReference type="InterPro" id="IPR008166">
    <property type="entry name" value="Glyco_transf_92"/>
</dbReference>
<dbReference type="GO" id="GO:0005737">
    <property type="term" value="C:cytoplasm"/>
    <property type="evidence" value="ECO:0000318"/>
    <property type="project" value="GO_Central"/>
</dbReference>
<keyword evidence="3 8" id="KW-0328">Glycosyltransferase</keyword>
<sequence length="498" mass="56209">MLLTLTLILVTVRPMEVLYGSLPACMNGGDAHRSQGDRPRLKVIPEWQEPAVTADREAEKLHDARYGTARRFVPMGTATFLFVHISSYRLGPSSFGVVGLGATDVFRYSNPAFFCSWHPHVATLAAPVVHCNGTAIQPDPRHVSFGRQYTGTVVSCDFASPVGVDGAGGHLVVTATHGSDDLSALDDVMFVAKTESPGQYNASLFRAPYEFDHVYCGNGMYGDWVNPRRVREWLAYHVRYFGPRSHFFLYDAGALDDDVRKVLQPWVDLGRVTITNVRQESRFSTHIHSQFAILSDCLLRSRTLSTWTWFFDLDEYIVNPPGFDLQQTLEQVQKDFWGSNLKRVSLKQIPMDFKHCQRTADPTKQESEWAIEKLVYRRTEAIELEGHMDRKSFVRSDSALAMGPHEPPEGGMILAEGEDVGSVTIWTDKFSYYHYHGTTTRKDLELCQELVDPGVNVTTFSDIEHQFETFQNVSHQLDLSMKAFAEEVKEFETSMIGS</sequence>
<evidence type="ECO:0000256" key="4">
    <source>
        <dbReference type="ARBA" id="ARBA00022679"/>
    </source>
</evidence>
<evidence type="ECO:0000313" key="11">
    <source>
        <dbReference type="Proteomes" id="UP000244005"/>
    </source>
</evidence>
<comment type="subcellular location">
    <subcellularLocation>
        <location evidence="1">Membrane</location>
        <topology evidence="1">Single-pass membrane protein</topology>
    </subcellularLocation>
</comment>
<evidence type="ECO:0000256" key="7">
    <source>
        <dbReference type="ARBA" id="ARBA00023136"/>
    </source>
</evidence>